<keyword evidence="12 17" id="KW-0456">Lyase</keyword>
<keyword evidence="9 18" id="KW-0630">Potassium</keyword>
<dbReference type="InterPro" id="IPR029056">
    <property type="entry name" value="Ribokinase-like"/>
</dbReference>
<evidence type="ECO:0000256" key="5">
    <source>
        <dbReference type="ARBA" id="ARBA00022723"/>
    </source>
</evidence>
<dbReference type="RefSeq" id="WP_094060078.1">
    <property type="nucleotide sequence ID" value="NZ_CP022530.1"/>
</dbReference>
<sequence length="506" mass="52570">MTRPYTARDHLPTTLMTAAQVKQLDQQAIERLHGDGFELMSRAGEAAFACLLQRWPDCDSLVVVAGPGNNGGDGYVLAALACYHGMHTQLQTLGDHTQLSDSAEQARAMAQSAGVDIVPWQGLPDGCDLVVDALFGIGLNTELTGDYAQAVAAINAHDAAVMALDIASGLQADTGVILGDAVRADLTVTFIGVKQGLLTAAGPDVSGDIAYASLSIDGDLLQPTPDACQRISWHVLQQQGSLPGARRGNSHKGEHGHALLVGGNRGMGGAIALAAESCYRSGAGLVSVATVEGHVPMLLSRRPELMVQEVTSGLALAPQLDKATSIGCGPGLGQDSWGQLMLQSVLASDVPLVLDADALNLLAKPQWQTSFAQRSVVLTPHPGEAARLLQVSREQIQADRFASAQQLAQRYQAVVVLKGQGTLVAHPDGRLCLCTDGNPGMASGGMGDVLTGVMAALLAQGYSAWQVAQMGVCIHSAAADLEAQAGGERGLLAADLMHSIRTLVNL</sequence>
<keyword evidence="6 17" id="KW-0547">Nucleotide-binding</keyword>
<evidence type="ECO:0000256" key="4">
    <source>
        <dbReference type="ARBA" id="ARBA00009524"/>
    </source>
</evidence>
<keyword evidence="8 17" id="KW-0521">NADP</keyword>
<comment type="similarity">
    <text evidence="4 19">In the C-terminal section; belongs to the NnrD/CARKD family.</text>
</comment>
<evidence type="ECO:0000256" key="14">
    <source>
        <dbReference type="ARBA" id="ARBA00025153"/>
    </source>
</evidence>
<feature type="binding site" evidence="17">
    <location>
        <position position="447"/>
    </location>
    <ligand>
        <name>AMP</name>
        <dbReference type="ChEBI" id="CHEBI:456215"/>
    </ligand>
</feature>
<keyword evidence="7 17" id="KW-0067">ATP-binding</keyword>
<name>A0A222FJS5_9GAMM</name>
<evidence type="ECO:0000256" key="19">
    <source>
        <dbReference type="PIRNR" id="PIRNR017184"/>
    </source>
</evidence>
<dbReference type="InterPro" id="IPR017953">
    <property type="entry name" value="Carbohydrate_kinase_pred_CS"/>
</dbReference>
<dbReference type="PANTHER" id="PTHR12592:SF0">
    <property type="entry name" value="ATP-DEPENDENT (S)-NAD(P)H-HYDRATE DEHYDRATASE"/>
    <property type="match status" value="1"/>
</dbReference>
<evidence type="ECO:0000256" key="10">
    <source>
        <dbReference type="ARBA" id="ARBA00023027"/>
    </source>
</evidence>
<evidence type="ECO:0000256" key="12">
    <source>
        <dbReference type="ARBA" id="ARBA00023239"/>
    </source>
</evidence>
<comment type="catalytic activity">
    <reaction evidence="1 18 19">
        <text>(6R)-NADHX = (6S)-NADHX</text>
        <dbReference type="Rhea" id="RHEA:32215"/>
        <dbReference type="ChEBI" id="CHEBI:64074"/>
        <dbReference type="ChEBI" id="CHEBI:64075"/>
        <dbReference type="EC" id="5.1.99.6"/>
    </reaction>
</comment>
<dbReference type="Proteomes" id="UP000202440">
    <property type="component" value="Chromosome"/>
</dbReference>
<dbReference type="Gene3D" id="3.40.50.10260">
    <property type="entry name" value="YjeF N-terminal domain"/>
    <property type="match status" value="1"/>
</dbReference>
<comment type="similarity">
    <text evidence="18">Belongs to the NnrE/AIBP family.</text>
</comment>
<dbReference type="GO" id="GO:0052855">
    <property type="term" value="F:ADP-dependent NAD(P)H-hydrate dehydratase activity"/>
    <property type="evidence" value="ECO:0007669"/>
    <property type="project" value="UniProtKB-UniRule"/>
</dbReference>
<evidence type="ECO:0000256" key="1">
    <source>
        <dbReference type="ARBA" id="ARBA00000013"/>
    </source>
</evidence>
<dbReference type="Gene3D" id="3.40.1190.20">
    <property type="match status" value="1"/>
</dbReference>
<feature type="binding site" evidence="18">
    <location>
        <position position="132"/>
    </location>
    <ligand>
        <name>K(+)</name>
        <dbReference type="ChEBI" id="CHEBI:29103"/>
    </ligand>
</feature>
<feature type="binding site" evidence="17">
    <location>
        <begin position="418"/>
        <end position="422"/>
    </location>
    <ligand>
        <name>AMP</name>
        <dbReference type="ChEBI" id="CHEBI:456215"/>
    </ligand>
</feature>
<evidence type="ECO:0000256" key="13">
    <source>
        <dbReference type="ARBA" id="ARBA00023268"/>
    </source>
</evidence>
<evidence type="ECO:0000313" key="22">
    <source>
        <dbReference type="EMBL" id="ASP38892.1"/>
    </source>
</evidence>
<dbReference type="OrthoDB" id="9806925at2"/>
<feature type="binding site" evidence="18">
    <location>
        <position position="165"/>
    </location>
    <ligand>
        <name>(6S)-NADPHX</name>
        <dbReference type="ChEBI" id="CHEBI:64076"/>
    </ligand>
</feature>
<evidence type="ECO:0000313" key="23">
    <source>
        <dbReference type="Proteomes" id="UP000202440"/>
    </source>
</evidence>
<evidence type="ECO:0000256" key="6">
    <source>
        <dbReference type="ARBA" id="ARBA00022741"/>
    </source>
</evidence>
<feature type="binding site" evidence="17">
    <location>
        <position position="448"/>
    </location>
    <ligand>
        <name>(6S)-NADPHX</name>
        <dbReference type="ChEBI" id="CHEBI:64076"/>
    </ligand>
</feature>
<dbReference type="HAMAP" id="MF_01965">
    <property type="entry name" value="NADHX_dehydratase"/>
    <property type="match status" value="1"/>
</dbReference>
<evidence type="ECO:0000256" key="16">
    <source>
        <dbReference type="ARBA" id="ARBA00049209"/>
    </source>
</evidence>
<feature type="binding site" evidence="18">
    <location>
        <begin position="136"/>
        <end position="142"/>
    </location>
    <ligand>
        <name>(6S)-NADPHX</name>
        <dbReference type="ChEBI" id="CHEBI:64076"/>
    </ligand>
</feature>
<comment type="function">
    <text evidence="17">Catalyzes the dehydration of the S-form of NAD(P)HX at the expense of ADP, which is converted to AMP. Together with NAD(P)HX epimerase, which catalyzes the epimerization of the S- and R-forms, the enzyme allows the repair of both epimers of NAD(P)HX, a damaged form of NAD(P)H that is a result of enzymatic or heat-dependent hydration.</text>
</comment>
<dbReference type="GO" id="GO:0046496">
    <property type="term" value="P:nicotinamide nucleotide metabolic process"/>
    <property type="evidence" value="ECO:0007669"/>
    <property type="project" value="UniProtKB-UniRule"/>
</dbReference>
<comment type="function">
    <text evidence="18">Catalyzes the epimerization of the S- and R-forms of NAD(P)HX, a damaged form of NAD(P)H that is a result of enzymatic or heat-dependent hydration. This is a prerequisite for the S-specific NAD(P)H-hydrate dehydratase to allow the repair of both epimers of NAD(P)HX.</text>
</comment>
<dbReference type="GO" id="GO:0046872">
    <property type="term" value="F:metal ion binding"/>
    <property type="evidence" value="ECO:0007669"/>
    <property type="project" value="UniProtKB-UniRule"/>
</dbReference>
<evidence type="ECO:0000259" key="20">
    <source>
        <dbReference type="PROSITE" id="PS51383"/>
    </source>
</evidence>
<dbReference type="HAMAP" id="MF_01966">
    <property type="entry name" value="NADHX_epimerase"/>
    <property type="match status" value="1"/>
</dbReference>
<feature type="binding site" evidence="17">
    <location>
        <position position="331"/>
    </location>
    <ligand>
        <name>(6S)-NADPHX</name>
        <dbReference type="ChEBI" id="CHEBI:64076"/>
    </ligand>
</feature>
<evidence type="ECO:0000259" key="21">
    <source>
        <dbReference type="PROSITE" id="PS51385"/>
    </source>
</evidence>
<feature type="binding site" evidence="18">
    <location>
        <position position="147"/>
    </location>
    <ligand>
        <name>(6S)-NADPHX</name>
        <dbReference type="ChEBI" id="CHEBI:64076"/>
    </ligand>
</feature>
<comment type="similarity">
    <text evidence="3 19">In the N-terminal section; belongs to the NnrE/AIBP family.</text>
</comment>
<keyword evidence="11 18" id="KW-0413">Isomerase</keyword>
<evidence type="ECO:0000256" key="11">
    <source>
        <dbReference type="ARBA" id="ARBA00023235"/>
    </source>
</evidence>
<proteinExistence type="inferred from homology"/>
<feature type="domain" description="YjeF N-terminal" evidence="21">
    <location>
        <begin position="21"/>
        <end position="222"/>
    </location>
</feature>
<comment type="cofactor">
    <cofactor evidence="18 19">
        <name>K(+)</name>
        <dbReference type="ChEBI" id="CHEBI:29103"/>
    </cofactor>
    <text evidence="18 19">Binds 1 potassium ion per subunit.</text>
</comment>
<keyword evidence="10 17" id="KW-0520">NAD</keyword>
<dbReference type="KEGG" id="bsan:CHH28_09450"/>
<evidence type="ECO:0000256" key="15">
    <source>
        <dbReference type="ARBA" id="ARBA00048238"/>
    </source>
</evidence>
<evidence type="ECO:0000256" key="7">
    <source>
        <dbReference type="ARBA" id="ARBA00022840"/>
    </source>
</evidence>
<dbReference type="EC" id="4.2.1.136" evidence="19"/>
<dbReference type="EMBL" id="CP022530">
    <property type="protein sequence ID" value="ASP38892.1"/>
    <property type="molecule type" value="Genomic_DNA"/>
</dbReference>
<dbReference type="SUPFAM" id="SSF64153">
    <property type="entry name" value="YjeF N-terminal domain-like"/>
    <property type="match status" value="1"/>
</dbReference>
<keyword evidence="5 18" id="KW-0479">Metal-binding</keyword>
<comment type="subunit">
    <text evidence="17">Homotetramer.</text>
</comment>
<gene>
    <name evidence="17" type="primary">nnrD</name>
    <name evidence="18" type="synonym">nnrE</name>
    <name evidence="22" type="ORF">CHH28_09450</name>
</gene>
<evidence type="ECO:0000256" key="8">
    <source>
        <dbReference type="ARBA" id="ARBA00022857"/>
    </source>
</evidence>
<dbReference type="CDD" id="cd01171">
    <property type="entry name" value="YXKO-related"/>
    <property type="match status" value="1"/>
</dbReference>
<organism evidence="22 23">
    <name type="scientific">Bacterioplanes sanyensis</name>
    <dbReference type="NCBI Taxonomy" id="1249553"/>
    <lineage>
        <taxon>Bacteria</taxon>
        <taxon>Pseudomonadati</taxon>
        <taxon>Pseudomonadota</taxon>
        <taxon>Gammaproteobacteria</taxon>
        <taxon>Oceanospirillales</taxon>
        <taxon>Oceanospirillaceae</taxon>
        <taxon>Bacterioplanes</taxon>
    </lineage>
</organism>
<dbReference type="InterPro" id="IPR004443">
    <property type="entry name" value="YjeF_N_dom"/>
</dbReference>
<dbReference type="NCBIfam" id="TIGR00197">
    <property type="entry name" value="yjeF_nterm"/>
    <property type="match status" value="1"/>
</dbReference>
<dbReference type="NCBIfam" id="TIGR00196">
    <property type="entry name" value="yjeF_cterm"/>
    <property type="match status" value="1"/>
</dbReference>
<reference evidence="22 23" key="1">
    <citation type="submission" date="2017-07" db="EMBL/GenBank/DDBJ databases">
        <title>Annotated genome sequence of Bacterioplanes sanyensis isolated from Red Sea.</title>
        <authorList>
            <person name="Rehman Z.U."/>
        </authorList>
    </citation>
    <scope>NUCLEOTIDE SEQUENCE [LARGE SCALE GENOMIC DNA]</scope>
    <source>
        <strain evidence="22 23">NV9</strain>
    </source>
</reference>
<evidence type="ECO:0000256" key="17">
    <source>
        <dbReference type="HAMAP-Rule" id="MF_01965"/>
    </source>
</evidence>
<dbReference type="SUPFAM" id="SSF53613">
    <property type="entry name" value="Ribokinase-like"/>
    <property type="match status" value="1"/>
</dbReference>
<dbReference type="PROSITE" id="PS51385">
    <property type="entry name" value="YJEF_N"/>
    <property type="match status" value="1"/>
</dbReference>
<feature type="domain" description="YjeF C-terminal" evidence="20">
    <location>
        <begin position="235"/>
        <end position="506"/>
    </location>
</feature>
<protein>
    <recommendedName>
        <fullName evidence="19">Bifunctional NAD(P)H-hydrate repair enzyme</fullName>
    </recommendedName>
    <alternativeName>
        <fullName evidence="19">Nicotinamide nucleotide repair protein</fullName>
    </alternativeName>
    <domain>
        <recommendedName>
            <fullName evidence="19">ADP-dependent (S)-NAD(P)H-hydrate dehydratase</fullName>
            <ecNumber evidence="19">4.2.1.136</ecNumber>
        </recommendedName>
        <alternativeName>
            <fullName evidence="19">ADP-dependent NAD(P)HX dehydratase</fullName>
        </alternativeName>
    </domain>
    <domain>
        <recommendedName>
            <fullName evidence="19">NAD(P)H-hydrate epimerase</fullName>
            <ecNumber evidence="19">5.1.99.6</ecNumber>
        </recommendedName>
    </domain>
</protein>
<evidence type="ECO:0000256" key="9">
    <source>
        <dbReference type="ARBA" id="ARBA00022958"/>
    </source>
</evidence>
<dbReference type="PROSITE" id="PS51383">
    <property type="entry name" value="YJEF_C_3"/>
    <property type="match status" value="1"/>
</dbReference>
<dbReference type="Pfam" id="PF01256">
    <property type="entry name" value="Carb_kinase"/>
    <property type="match status" value="1"/>
</dbReference>
<feature type="binding site" evidence="17">
    <location>
        <position position="381"/>
    </location>
    <ligand>
        <name>(6S)-NADPHX</name>
        <dbReference type="ChEBI" id="CHEBI:64076"/>
    </ligand>
</feature>
<dbReference type="Pfam" id="PF03853">
    <property type="entry name" value="YjeF_N"/>
    <property type="match status" value="1"/>
</dbReference>
<comment type="catalytic activity">
    <reaction evidence="15 17 19">
        <text>(6S)-NADHX + ADP = AMP + phosphate + NADH + H(+)</text>
        <dbReference type="Rhea" id="RHEA:32223"/>
        <dbReference type="ChEBI" id="CHEBI:15378"/>
        <dbReference type="ChEBI" id="CHEBI:43474"/>
        <dbReference type="ChEBI" id="CHEBI:57945"/>
        <dbReference type="ChEBI" id="CHEBI:64074"/>
        <dbReference type="ChEBI" id="CHEBI:456215"/>
        <dbReference type="ChEBI" id="CHEBI:456216"/>
        <dbReference type="EC" id="4.2.1.136"/>
    </reaction>
</comment>
<accession>A0A222FJS5</accession>
<feature type="binding site" evidence="18">
    <location>
        <position position="168"/>
    </location>
    <ligand>
        <name>K(+)</name>
        <dbReference type="ChEBI" id="CHEBI:29103"/>
    </ligand>
</feature>
<keyword evidence="23" id="KW-1185">Reference proteome</keyword>
<comment type="catalytic activity">
    <reaction evidence="2 18 19">
        <text>(6R)-NADPHX = (6S)-NADPHX</text>
        <dbReference type="Rhea" id="RHEA:32227"/>
        <dbReference type="ChEBI" id="CHEBI:64076"/>
        <dbReference type="ChEBI" id="CHEBI:64077"/>
        <dbReference type="EC" id="5.1.99.6"/>
    </reaction>
</comment>
<comment type="similarity">
    <text evidence="17">Belongs to the NnrD/CARKD family.</text>
</comment>
<dbReference type="AlphaFoldDB" id="A0A222FJS5"/>
<dbReference type="PIRSF" id="PIRSF017184">
    <property type="entry name" value="Nnr"/>
    <property type="match status" value="1"/>
</dbReference>
<dbReference type="GO" id="GO:0005524">
    <property type="term" value="F:ATP binding"/>
    <property type="evidence" value="ECO:0007669"/>
    <property type="project" value="UniProtKB-UniRule"/>
</dbReference>
<dbReference type="GO" id="GO:0110051">
    <property type="term" value="P:metabolite repair"/>
    <property type="evidence" value="ECO:0007669"/>
    <property type="project" value="TreeGrafter"/>
</dbReference>
<dbReference type="GO" id="GO:0052856">
    <property type="term" value="F:NAD(P)HX epimerase activity"/>
    <property type="evidence" value="ECO:0007669"/>
    <property type="project" value="UniProtKB-UniRule"/>
</dbReference>
<evidence type="ECO:0000256" key="3">
    <source>
        <dbReference type="ARBA" id="ARBA00006001"/>
    </source>
</evidence>
<dbReference type="InterPro" id="IPR000631">
    <property type="entry name" value="CARKD"/>
</dbReference>
<feature type="binding site" evidence="18">
    <location>
        <position position="70"/>
    </location>
    <ligand>
        <name>K(+)</name>
        <dbReference type="ChEBI" id="CHEBI:29103"/>
    </ligand>
</feature>
<evidence type="ECO:0000256" key="2">
    <source>
        <dbReference type="ARBA" id="ARBA00000909"/>
    </source>
</evidence>
<feature type="binding site" evidence="18">
    <location>
        <begin position="69"/>
        <end position="73"/>
    </location>
    <ligand>
        <name>(6S)-NADPHX</name>
        <dbReference type="ChEBI" id="CHEBI:64076"/>
    </ligand>
</feature>
<comment type="catalytic activity">
    <reaction evidence="16 17 19">
        <text>(6S)-NADPHX + ADP = AMP + phosphate + NADPH + H(+)</text>
        <dbReference type="Rhea" id="RHEA:32235"/>
        <dbReference type="ChEBI" id="CHEBI:15378"/>
        <dbReference type="ChEBI" id="CHEBI:43474"/>
        <dbReference type="ChEBI" id="CHEBI:57783"/>
        <dbReference type="ChEBI" id="CHEBI:64076"/>
        <dbReference type="ChEBI" id="CHEBI:456215"/>
        <dbReference type="ChEBI" id="CHEBI:456216"/>
        <dbReference type="EC" id="4.2.1.136"/>
    </reaction>
</comment>
<dbReference type="PANTHER" id="PTHR12592">
    <property type="entry name" value="ATP-DEPENDENT (S)-NAD(P)H-HYDRATE DEHYDRATASE FAMILY MEMBER"/>
    <property type="match status" value="1"/>
</dbReference>
<comment type="function">
    <text evidence="14 19">Bifunctional enzyme that catalyzes the epimerization of the S- and R-forms of NAD(P)HX and the dehydration of the S-form of NAD(P)HX at the expense of ADP, which is converted to AMP. This allows the repair of both epimers of NAD(P)HX, a damaged form of NAD(P)H that is a result of enzymatic or heat-dependent hydration.</text>
</comment>
<keyword evidence="13" id="KW-0511">Multifunctional enzyme</keyword>
<dbReference type="PROSITE" id="PS01050">
    <property type="entry name" value="YJEF_C_2"/>
    <property type="match status" value="1"/>
</dbReference>
<dbReference type="InterPro" id="IPR030677">
    <property type="entry name" value="Nnr"/>
</dbReference>
<dbReference type="EC" id="5.1.99.6" evidence="19"/>
<dbReference type="InterPro" id="IPR036652">
    <property type="entry name" value="YjeF_N_dom_sf"/>
</dbReference>
<comment type="cofactor">
    <cofactor evidence="17">
        <name>Mg(2+)</name>
        <dbReference type="ChEBI" id="CHEBI:18420"/>
    </cofactor>
</comment>
<evidence type="ECO:0000256" key="18">
    <source>
        <dbReference type="HAMAP-Rule" id="MF_01966"/>
    </source>
</evidence>
<feature type="binding site" evidence="17">
    <location>
        <position position="270"/>
    </location>
    <ligand>
        <name>(6S)-NADPHX</name>
        <dbReference type="ChEBI" id="CHEBI:64076"/>
    </ligand>
</feature>